<dbReference type="PANTHER" id="PTHR47099">
    <property type="entry name" value="METHYLCOBAMIDE:COM METHYLTRANSFERASE MTBA"/>
    <property type="match status" value="1"/>
</dbReference>
<dbReference type="GO" id="GO:0006779">
    <property type="term" value="P:porphyrin-containing compound biosynthetic process"/>
    <property type="evidence" value="ECO:0007669"/>
    <property type="project" value="InterPro"/>
</dbReference>
<comment type="caution">
    <text evidence="2">The sequence shown here is derived from an EMBL/GenBank/DDBJ whole genome shotgun (WGS) entry which is preliminary data.</text>
</comment>
<dbReference type="Gene3D" id="3.20.20.210">
    <property type="match status" value="1"/>
</dbReference>
<feature type="non-terminal residue" evidence="2">
    <location>
        <position position="1"/>
    </location>
</feature>
<dbReference type="GO" id="GO:0004853">
    <property type="term" value="F:uroporphyrinogen decarboxylase activity"/>
    <property type="evidence" value="ECO:0007669"/>
    <property type="project" value="InterPro"/>
</dbReference>
<evidence type="ECO:0000313" key="2">
    <source>
        <dbReference type="EMBL" id="KKL72750.1"/>
    </source>
</evidence>
<dbReference type="InterPro" id="IPR038071">
    <property type="entry name" value="UROD/MetE-like_sf"/>
</dbReference>
<organism evidence="2">
    <name type="scientific">marine sediment metagenome</name>
    <dbReference type="NCBI Taxonomy" id="412755"/>
    <lineage>
        <taxon>unclassified sequences</taxon>
        <taxon>metagenomes</taxon>
        <taxon>ecological metagenomes</taxon>
    </lineage>
</organism>
<dbReference type="Pfam" id="PF01208">
    <property type="entry name" value="URO-D"/>
    <property type="match status" value="1"/>
</dbReference>
<sequence>LNAQLTEMTEVSISYGKAALEAGADIIFLADGTSQSIGPPYFEGFSFPFTKELISSLEAPTILHICGNPTSILPLMAATGASALSVDKPVDIENALELVGDKVALVGNIAPLTLLNGGTEEIIRETQDAVDKGVHVVAPGCGILPSTPLEHVRAYVDHVKGGHGGS</sequence>
<accession>A0A0F9GTS4</accession>
<reference evidence="2" key="1">
    <citation type="journal article" date="2015" name="Nature">
        <title>Complex archaea that bridge the gap between prokaryotes and eukaryotes.</title>
        <authorList>
            <person name="Spang A."/>
            <person name="Saw J.H."/>
            <person name="Jorgensen S.L."/>
            <person name="Zaremba-Niedzwiedzka K."/>
            <person name="Martijn J."/>
            <person name="Lind A.E."/>
            <person name="van Eijk R."/>
            <person name="Schleper C."/>
            <person name="Guy L."/>
            <person name="Ettema T.J."/>
        </authorList>
    </citation>
    <scope>NUCLEOTIDE SEQUENCE</scope>
</reference>
<name>A0A0F9GTS4_9ZZZZ</name>
<feature type="domain" description="Uroporphyrinogen decarboxylase (URO-D)" evidence="1">
    <location>
        <begin position="5"/>
        <end position="160"/>
    </location>
</feature>
<gene>
    <name evidence="2" type="ORF">LCGC14_2081810</name>
</gene>
<dbReference type="PANTHER" id="PTHR47099:SF1">
    <property type="entry name" value="METHYLCOBAMIDE:COM METHYLTRANSFERASE MTBA"/>
    <property type="match status" value="1"/>
</dbReference>
<dbReference type="InterPro" id="IPR000257">
    <property type="entry name" value="Uroporphyrinogen_deCOase"/>
</dbReference>
<proteinExistence type="predicted"/>
<dbReference type="AlphaFoldDB" id="A0A0F9GTS4"/>
<dbReference type="InterPro" id="IPR052024">
    <property type="entry name" value="Methanogen_methyltrans"/>
</dbReference>
<evidence type="ECO:0000259" key="1">
    <source>
        <dbReference type="Pfam" id="PF01208"/>
    </source>
</evidence>
<dbReference type="EMBL" id="LAZR01025175">
    <property type="protein sequence ID" value="KKL72750.1"/>
    <property type="molecule type" value="Genomic_DNA"/>
</dbReference>
<dbReference type="SUPFAM" id="SSF51726">
    <property type="entry name" value="UROD/MetE-like"/>
    <property type="match status" value="1"/>
</dbReference>
<protein>
    <recommendedName>
        <fullName evidence="1">Uroporphyrinogen decarboxylase (URO-D) domain-containing protein</fullName>
    </recommendedName>
</protein>